<comment type="caution">
    <text evidence="8">The sequence shown here is derived from an EMBL/GenBank/DDBJ whole genome shotgun (WGS) entry which is preliminary data.</text>
</comment>
<dbReference type="GO" id="GO:0005816">
    <property type="term" value="C:spindle pole body"/>
    <property type="evidence" value="ECO:0007669"/>
    <property type="project" value="UniProtKB-ARBA"/>
</dbReference>
<sequence>MNSSIFSSSLLSVGLGRNSLLFTWNEEKHTFTQAVPKLRISGFTGETLAGLTQIFIECGNIVRSLQRYAERCYSKETSPTRIALANSVNILLETLELQLGNSSSKQNSILRLKALFEPAHSILNYFQKLTNNTAANRSDESLLSTIFEDIQILEHRTDSLRNILLQILDMVSKPWLKLASEWIGLLPETSLPMFPNSRKKCLNRLESRPWNNAQGPQKIQPDYILDVDRIPSFFAPDDARTLFEVGKSLRLLRSYHPEHPLVKAEFTKAINPPILSWNFSCNDIMQVEGKALLYEENIKEIIRESSQGPQKAEISLCKEHHLGGDVSSLGLFEKLIKDLQADVLSSNSLINQSFSYKGTRNDLSMYLHKYLTTNEELEDLENCDFSPPISLIAALSFKPIIAAQARVVNRDCIKILFSSHQLRFHLSLQKDFHLFGNGVFTSRLTHAIFDPKLGNSQSSDVLGLRLGDNSNWPLASTELQLTLMRILTECYFDSQFPGKNCSTENRVGKSLPGGLSFAIRDKSQEEIVRCINSEGLEAFDFLRISYQPPPPLNEVITPLILYKYDELFKFLLRLNRMYYSVSVLQHNNLAWSHRRQEIDQNTKRFCIEAHHFVSCVSEYFFNTGINATWRIFDAKLNQIETHIYNNEDIDVGQNEGLDKFRDYHERVVDRIMFVLLLKKRQRPVLDLLEDIFRLILEFSKLFRDGCQGRTKNEFKGRVSGIYATFSKKIEVFMAVLRGLSEKKGYGEKRSLENKDQPYRIMFAGDDLVEENTVIQLLTRLELSGYYQKPVKG</sequence>
<dbReference type="GO" id="GO:0051225">
    <property type="term" value="P:spindle assembly"/>
    <property type="evidence" value="ECO:0007669"/>
    <property type="project" value="TreeGrafter"/>
</dbReference>
<dbReference type="InterPro" id="IPR007259">
    <property type="entry name" value="GCP"/>
</dbReference>
<keyword evidence="3 5" id="KW-0493">Microtubule</keyword>
<reference evidence="8 9" key="1">
    <citation type="journal article" date="2018" name="BMC Genomics">
        <title>Comparative genome analyses reveal sequence features reflecting distinct modes of host-adaptation between dicot and monocot powdery mildew.</title>
        <authorList>
            <person name="Wu Y."/>
            <person name="Ma X."/>
            <person name="Pan Z."/>
            <person name="Kale S.D."/>
            <person name="Song Y."/>
            <person name="King H."/>
            <person name="Zhang Q."/>
            <person name="Presley C."/>
            <person name="Deng X."/>
            <person name="Wei C.I."/>
            <person name="Xiao S."/>
        </authorList>
    </citation>
    <scope>NUCLEOTIDE SEQUENCE [LARGE SCALE GENOMIC DNA]</scope>
    <source>
        <strain evidence="8">UMSG2</strain>
    </source>
</reference>
<organism evidence="8 9">
    <name type="scientific">Erysiphe neolycopersici</name>
    <dbReference type="NCBI Taxonomy" id="212602"/>
    <lineage>
        <taxon>Eukaryota</taxon>
        <taxon>Fungi</taxon>
        <taxon>Dikarya</taxon>
        <taxon>Ascomycota</taxon>
        <taxon>Pezizomycotina</taxon>
        <taxon>Leotiomycetes</taxon>
        <taxon>Erysiphales</taxon>
        <taxon>Erysiphaceae</taxon>
        <taxon>Erysiphe</taxon>
    </lineage>
</organism>
<dbReference type="GO" id="GO:0031122">
    <property type="term" value="P:cytoplasmic microtubule organization"/>
    <property type="evidence" value="ECO:0007669"/>
    <property type="project" value="TreeGrafter"/>
</dbReference>
<evidence type="ECO:0000256" key="2">
    <source>
        <dbReference type="ARBA" id="ARBA00022490"/>
    </source>
</evidence>
<dbReference type="GO" id="GO:0043015">
    <property type="term" value="F:gamma-tubulin binding"/>
    <property type="evidence" value="ECO:0007669"/>
    <property type="project" value="InterPro"/>
</dbReference>
<proteinExistence type="inferred from homology"/>
<keyword evidence="9" id="KW-1185">Reference proteome</keyword>
<dbReference type="GO" id="GO:0000278">
    <property type="term" value="P:mitotic cell cycle"/>
    <property type="evidence" value="ECO:0007669"/>
    <property type="project" value="TreeGrafter"/>
</dbReference>
<dbReference type="EMBL" id="MCFK01006172">
    <property type="protein sequence ID" value="RKF59254.1"/>
    <property type="molecule type" value="Genomic_DNA"/>
</dbReference>
<evidence type="ECO:0000259" key="6">
    <source>
        <dbReference type="Pfam" id="PF04130"/>
    </source>
</evidence>
<name>A0A420HP89_9PEZI</name>
<protein>
    <recommendedName>
        <fullName evidence="5">Spindle pole body component</fullName>
    </recommendedName>
</protein>
<dbReference type="InterPro" id="IPR040457">
    <property type="entry name" value="GCP_C"/>
</dbReference>
<dbReference type="InterPro" id="IPR042241">
    <property type="entry name" value="GCP_C_sf"/>
</dbReference>
<evidence type="ECO:0000256" key="1">
    <source>
        <dbReference type="ARBA" id="ARBA00010337"/>
    </source>
</evidence>
<comment type="subcellular location">
    <subcellularLocation>
        <location evidence="5">Cytoplasm</location>
        <location evidence="5">Cytoskeleton</location>
        <location evidence="5">Microtubule organizing center</location>
    </subcellularLocation>
</comment>
<dbReference type="Gene3D" id="1.20.120.1900">
    <property type="entry name" value="Gamma-tubulin complex, C-terminal domain"/>
    <property type="match status" value="1"/>
</dbReference>
<keyword evidence="2 5" id="KW-0963">Cytoplasm</keyword>
<feature type="domain" description="Gamma tubulin complex component C-terminal" evidence="6">
    <location>
        <begin position="422"/>
        <end position="786"/>
    </location>
</feature>
<dbReference type="PANTHER" id="PTHR19302:SF70">
    <property type="entry name" value="GAMMA-TUBULIN COMPLEX COMPONENT 6"/>
    <property type="match status" value="1"/>
</dbReference>
<evidence type="ECO:0000256" key="5">
    <source>
        <dbReference type="RuleBase" id="RU363050"/>
    </source>
</evidence>
<dbReference type="STRING" id="212602.A0A420HP89"/>
<dbReference type="GO" id="GO:0000930">
    <property type="term" value="C:gamma-tubulin complex"/>
    <property type="evidence" value="ECO:0007669"/>
    <property type="project" value="TreeGrafter"/>
</dbReference>
<evidence type="ECO:0000259" key="7">
    <source>
        <dbReference type="Pfam" id="PF17681"/>
    </source>
</evidence>
<feature type="domain" description="Gamma tubulin complex component protein N-terminal" evidence="7">
    <location>
        <begin position="10"/>
        <end position="417"/>
    </location>
</feature>
<dbReference type="Pfam" id="PF04130">
    <property type="entry name" value="GCP_C_terminal"/>
    <property type="match status" value="1"/>
</dbReference>
<dbReference type="Proteomes" id="UP000286134">
    <property type="component" value="Unassembled WGS sequence"/>
</dbReference>
<keyword evidence="4 5" id="KW-0206">Cytoskeleton</keyword>
<dbReference type="OrthoDB" id="775571at2759"/>
<evidence type="ECO:0000313" key="9">
    <source>
        <dbReference type="Proteomes" id="UP000286134"/>
    </source>
</evidence>
<dbReference type="GO" id="GO:0051011">
    <property type="term" value="F:microtubule minus-end binding"/>
    <property type="evidence" value="ECO:0007669"/>
    <property type="project" value="TreeGrafter"/>
</dbReference>
<dbReference type="GO" id="GO:0007020">
    <property type="term" value="P:microtubule nucleation"/>
    <property type="evidence" value="ECO:0007669"/>
    <property type="project" value="InterPro"/>
</dbReference>
<dbReference type="GO" id="GO:0000922">
    <property type="term" value="C:spindle pole"/>
    <property type="evidence" value="ECO:0007669"/>
    <property type="project" value="InterPro"/>
</dbReference>
<dbReference type="GO" id="GO:0051321">
    <property type="term" value="P:meiotic cell cycle"/>
    <property type="evidence" value="ECO:0007669"/>
    <property type="project" value="TreeGrafter"/>
</dbReference>
<dbReference type="GO" id="GO:0005874">
    <property type="term" value="C:microtubule"/>
    <property type="evidence" value="ECO:0007669"/>
    <property type="project" value="UniProtKB-KW"/>
</dbReference>
<dbReference type="InterPro" id="IPR041470">
    <property type="entry name" value="GCP_N"/>
</dbReference>
<dbReference type="PANTHER" id="PTHR19302">
    <property type="entry name" value="GAMMA TUBULIN COMPLEX PROTEIN"/>
    <property type="match status" value="1"/>
</dbReference>
<gene>
    <name evidence="8" type="ORF">OnM2_061021</name>
</gene>
<dbReference type="Pfam" id="PF17681">
    <property type="entry name" value="GCP_N_terminal"/>
    <property type="match status" value="1"/>
</dbReference>
<dbReference type="AlphaFoldDB" id="A0A420HP89"/>
<comment type="similarity">
    <text evidence="1 5">Belongs to the TUBGCP family.</text>
</comment>
<evidence type="ECO:0000256" key="4">
    <source>
        <dbReference type="ARBA" id="ARBA00023212"/>
    </source>
</evidence>
<evidence type="ECO:0000256" key="3">
    <source>
        <dbReference type="ARBA" id="ARBA00022701"/>
    </source>
</evidence>
<evidence type="ECO:0000313" key="8">
    <source>
        <dbReference type="EMBL" id="RKF59254.1"/>
    </source>
</evidence>
<accession>A0A420HP89</accession>